<dbReference type="PROSITE" id="PS00201">
    <property type="entry name" value="FLAVODOXIN"/>
    <property type="match status" value="1"/>
</dbReference>
<dbReference type="SUPFAM" id="SSF52218">
    <property type="entry name" value="Flavoproteins"/>
    <property type="match status" value="1"/>
</dbReference>
<feature type="domain" description="Flavodoxin-like" evidence="2">
    <location>
        <begin position="4"/>
        <end position="182"/>
    </location>
</feature>
<dbReference type="EMBL" id="CP150845">
    <property type="protein sequence ID" value="WYZ21940.1"/>
    <property type="molecule type" value="Genomic_DNA"/>
</dbReference>
<dbReference type="Gene3D" id="3.40.50.360">
    <property type="match status" value="1"/>
</dbReference>
<reference evidence="3 4" key="1">
    <citation type="submission" date="2024-03" db="EMBL/GenBank/DDBJ databases">
        <title>Flavobacterium soyae.</title>
        <authorList>
            <person name="Zheng W."/>
        </authorList>
    </citation>
    <scope>NUCLEOTIDE SEQUENCE [LARGE SCALE GENOMIC DNA]</scope>
    <source>
        <strain evidence="3 4">55</strain>
    </source>
</reference>
<proteinExistence type="predicted"/>
<accession>A0ABZ2UK63</accession>
<dbReference type="PANTHER" id="PTHR30546:SF23">
    <property type="entry name" value="FLAVOPROTEIN-LIKE PROTEIN YCP4-RELATED"/>
    <property type="match status" value="1"/>
</dbReference>
<dbReference type="Proteomes" id="UP001623852">
    <property type="component" value="Chromosome"/>
</dbReference>
<evidence type="ECO:0000313" key="4">
    <source>
        <dbReference type="Proteomes" id="UP001623852"/>
    </source>
</evidence>
<keyword evidence="4" id="KW-1185">Reference proteome</keyword>
<dbReference type="PROSITE" id="PS50902">
    <property type="entry name" value="FLAVODOXIN_LIKE"/>
    <property type="match status" value="1"/>
</dbReference>
<evidence type="ECO:0000259" key="2">
    <source>
        <dbReference type="PROSITE" id="PS50902"/>
    </source>
</evidence>
<sequence length="189" mass="20340">MKTVSILYHSGNGHTQKLAEAVNLGVSSVSGITTNLISIDQNDIINGHYKNEEVFNKLDASDAIIFGSPTYMGNISAQFKAFADASVGSWFQQKWRDKLAAGFTVSGTPSGDKLSTLQYLNTLAMQHGMIWVSLGESPMQANGSNRLGSWIGVMAQAENDSPEVTPGKEDKYTAIQLGKRVAGLVLKIN</sequence>
<evidence type="ECO:0000313" key="3">
    <source>
        <dbReference type="EMBL" id="WYZ21940.1"/>
    </source>
</evidence>
<dbReference type="RefSeq" id="WP_232681111.1">
    <property type="nucleotide sequence ID" value="NZ_CP150845.1"/>
</dbReference>
<dbReference type="InterPro" id="IPR001226">
    <property type="entry name" value="Flavodoxin_CS"/>
</dbReference>
<protein>
    <submittedName>
        <fullName evidence="3">Flavodoxin family protein</fullName>
    </submittedName>
</protein>
<evidence type="ECO:0000256" key="1">
    <source>
        <dbReference type="ARBA" id="ARBA00001917"/>
    </source>
</evidence>
<dbReference type="InterPro" id="IPR005025">
    <property type="entry name" value="FMN_Rdtase-like_dom"/>
</dbReference>
<dbReference type="InterPro" id="IPR008254">
    <property type="entry name" value="Flavodoxin/NO_synth"/>
</dbReference>
<dbReference type="Pfam" id="PF03358">
    <property type="entry name" value="FMN_red"/>
    <property type="match status" value="1"/>
</dbReference>
<comment type="cofactor">
    <cofactor evidence="1">
        <name>FMN</name>
        <dbReference type="ChEBI" id="CHEBI:58210"/>
    </cofactor>
</comment>
<name>A0ABZ2UK63_9FLAO</name>
<dbReference type="PANTHER" id="PTHR30546">
    <property type="entry name" value="FLAVODOXIN-RELATED PROTEIN WRBA-RELATED"/>
    <property type="match status" value="1"/>
</dbReference>
<gene>
    <name evidence="3" type="ORF">AABD74_10845</name>
</gene>
<dbReference type="InterPro" id="IPR029039">
    <property type="entry name" value="Flavoprotein-like_sf"/>
</dbReference>
<organism evidence="3 4">
    <name type="scientific">Flavobacterium soyae</name>
    <dbReference type="NCBI Taxonomy" id="2903098"/>
    <lineage>
        <taxon>Bacteria</taxon>
        <taxon>Pseudomonadati</taxon>
        <taxon>Bacteroidota</taxon>
        <taxon>Flavobacteriia</taxon>
        <taxon>Flavobacteriales</taxon>
        <taxon>Flavobacteriaceae</taxon>
        <taxon>Flavobacterium</taxon>
    </lineage>
</organism>